<evidence type="ECO:0000259" key="8">
    <source>
        <dbReference type="PROSITE" id="PS50893"/>
    </source>
</evidence>
<dbReference type="InterPro" id="IPR050093">
    <property type="entry name" value="ABC_SmlMolc_Importer"/>
</dbReference>
<keyword evidence="5 7" id="KW-1278">Translocase</keyword>
<keyword evidence="10" id="KW-1185">Reference proteome</keyword>
<dbReference type="PANTHER" id="PTHR42781">
    <property type="entry name" value="SPERMIDINE/PUTRESCINE IMPORT ATP-BINDING PROTEIN POTA"/>
    <property type="match status" value="1"/>
</dbReference>
<accession>A0ABV2HLN0</accession>
<evidence type="ECO:0000256" key="4">
    <source>
        <dbReference type="ARBA" id="ARBA00022840"/>
    </source>
</evidence>
<evidence type="ECO:0000313" key="9">
    <source>
        <dbReference type="EMBL" id="MET3591471.1"/>
    </source>
</evidence>
<dbReference type="GO" id="GO:0005524">
    <property type="term" value="F:ATP binding"/>
    <property type="evidence" value="ECO:0007669"/>
    <property type="project" value="UniProtKB-KW"/>
</dbReference>
<name>A0ABV2HLN0_9HYPH</name>
<evidence type="ECO:0000256" key="5">
    <source>
        <dbReference type="ARBA" id="ARBA00022967"/>
    </source>
</evidence>
<dbReference type="PANTHER" id="PTHR42781:SF4">
    <property type="entry name" value="SPERMIDINE_PUTRESCINE IMPORT ATP-BINDING PROTEIN POTA"/>
    <property type="match status" value="1"/>
</dbReference>
<dbReference type="NCBIfam" id="TIGR01187">
    <property type="entry name" value="potA"/>
    <property type="match status" value="1"/>
</dbReference>
<comment type="caution">
    <text evidence="9">The sequence shown here is derived from an EMBL/GenBank/DDBJ whole genome shotgun (WGS) entry which is preliminary data.</text>
</comment>
<comment type="function">
    <text evidence="7">Part of the ABC transporter complex PotABCD involved in spermidine/putrescine import. Responsible for energy coupling to the transport system.</text>
</comment>
<dbReference type="InterPro" id="IPR017871">
    <property type="entry name" value="ABC_transporter-like_CS"/>
</dbReference>
<keyword evidence="6 7" id="KW-0472">Membrane</keyword>
<dbReference type="Gene3D" id="3.40.50.300">
    <property type="entry name" value="P-loop containing nucleotide triphosphate hydrolases"/>
    <property type="match status" value="1"/>
</dbReference>
<comment type="subunit">
    <text evidence="7">The complex is composed of two ATP-binding proteins (PotA), two transmembrane proteins (PotB and PotC) and a solute-binding protein (PotD).</text>
</comment>
<keyword evidence="2 7" id="KW-1003">Cell membrane</keyword>
<dbReference type="InterPro" id="IPR005893">
    <property type="entry name" value="PotA-like"/>
</dbReference>
<feature type="domain" description="ABC transporter" evidence="8">
    <location>
        <begin position="28"/>
        <end position="258"/>
    </location>
</feature>
<evidence type="ECO:0000313" key="10">
    <source>
        <dbReference type="Proteomes" id="UP001549036"/>
    </source>
</evidence>
<dbReference type="InterPro" id="IPR027417">
    <property type="entry name" value="P-loop_NTPase"/>
</dbReference>
<dbReference type="Pfam" id="PF00005">
    <property type="entry name" value="ABC_tran"/>
    <property type="match status" value="1"/>
</dbReference>
<dbReference type="SUPFAM" id="SSF52540">
    <property type="entry name" value="P-loop containing nucleoside triphosphate hydrolases"/>
    <property type="match status" value="1"/>
</dbReference>
<gene>
    <name evidence="7" type="primary">potA</name>
    <name evidence="9" type="ORF">ABID26_000850</name>
</gene>
<organism evidence="9 10">
    <name type="scientific">Mesorhizobium shonense</name>
    <dbReference type="NCBI Taxonomy" id="1209948"/>
    <lineage>
        <taxon>Bacteria</taxon>
        <taxon>Pseudomonadati</taxon>
        <taxon>Pseudomonadota</taxon>
        <taxon>Alphaproteobacteria</taxon>
        <taxon>Hyphomicrobiales</taxon>
        <taxon>Phyllobacteriaceae</taxon>
        <taxon>Mesorhizobium</taxon>
    </lineage>
</organism>
<reference evidence="9 10" key="1">
    <citation type="submission" date="2024-06" db="EMBL/GenBank/DDBJ databases">
        <title>Genomic Encyclopedia of Type Strains, Phase IV (KMG-IV): sequencing the most valuable type-strain genomes for metagenomic binning, comparative biology and taxonomic classification.</title>
        <authorList>
            <person name="Goeker M."/>
        </authorList>
    </citation>
    <scope>NUCLEOTIDE SEQUENCE [LARGE SCALE GENOMIC DNA]</scope>
    <source>
        <strain evidence="9 10">DSM 29846</strain>
    </source>
</reference>
<dbReference type="InterPro" id="IPR013611">
    <property type="entry name" value="Transp-assoc_OB_typ2"/>
</dbReference>
<dbReference type="InterPro" id="IPR003439">
    <property type="entry name" value="ABC_transporter-like_ATP-bd"/>
</dbReference>
<keyword evidence="3 7" id="KW-0547">Nucleotide-binding</keyword>
<protein>
    <recommendedName>
        <fullName evidence="7">Spermidine/putrescine import ATP-binding protein PotA</fullName>
        <ecNumber evidence="7">7.6.2.11</ecNumber>
    </recommendedName>
</protein>
<keyword evidence="1 7" id="KW-0813">Transport</keyword>
<evidence type="ECO:0000256" key="7">
    <source>
        <dbReference type="RuleBase" id="RU364083"/>
    </source>
</evidence>
<dbReference type="EMBL" id="JBEPLM010000001">
    <property type="protein sequence ID" value="MET3591471.1"/>
    <property type="molecule type" value="Genomic_DNA"/>
</dbReference>
<sequence length="378" mass="41728">MRRSAPFADNDPELKEMLLSLAPSALPIGIHGIEKRFGVLSILSDLSLDVAAGEFLTLLGPSGSGKTTLLMILAGFVRANAGSIKVGGEEIITMPPHKRNIGMVFQNYALFPHMNVFHNIAFPLKQRRVSAAETAERVERALGLVQLKGLGERRVDQLSGGQRQRVALARAIVFEPRIVLMDEPLSALDKGLREHMQIELRNLHRRLGMTTVYVTHDQREAITMSDRIAVMNAGRIEQIDQPEALYARPRTKFVASFIGESNFIPVECRNGSVWHEDRKLRMNGAAPSAGRHLMVVRPEKLRLVAEAEQAGTLNMLPATVGDVIYQGDSFICYATLRDGRQVTLRDYCRSDVLAKLPAPGEPITLGIDAQDVVLVVDQ</sequence>
<comment type="catalytic activity">
    <reaction evidence="7">
        <text>ATP + H2O + polyamine-[polyamine-binding protein]Side 1 = ADP + phosphate + polyamineSide 2 + [polyamine-binding protein]Side 1.</text>
        <dbReference type="EC" id="7.6.2.11"/>
    </reaction>
</comment>
<evidence type="ECO:0000256" key="3">
    <source>
        <dbReference type="ARBA" id="ARBA00022741"/>
    </source>
</evidence>
<dbReference type="EC" id="7.6.2.11" evidence="7"/>
<dbReference type="PROSITE" id="PS50893">
    <property type="entry name" value="ABC_TRANSPORTER_2"/>
    <property type="match status" value="1"/>
</dbReference>
<dbReference type="SUPFAM" id="SSF50331">
    <property type="entry name" value="MOP-like"/>
    <property type="match status" value="1"/>
</dbReference>
<evidence type="ECO:0000256" key="6">
    <source>
        <dbReference type="ARBA" id="ARBA00023136"/>
    </source>
</evidence>
<dbReference type="PROSITE" id="PS00211">
    <property type="entry name" value="ABC_TRANSPORTER_1"/>
    <property type="match status" value="1"/>
</dbReference>
<dbReference type="InterPro" id="IPR003593">
    <property type="entry name" value="AAA+_ATPase"/>
</dbReference>
<comment type="similarity">
    <text evidence="7">Belongs to the ABC transporter superfamily. Spermidine/putrescine importer (TC 3.A.1.11.1) family.</text>
</comment>
<evidence type="ECO:0000256" key="1">
    <source>
        <dbReference type="ARBA" id="ARBA00022448"/>
    </source>
</evidence>
<dbReference type="InterPro" id="IPR008995">
    <property type="entry name" value="Mo/tungstate-bd_C_term_dom"/>
</dbReference>
<evidence type="ECO:0000256" key="2">
    <source>
        <dbReference type="ARBA" id="ARBA00022475"/>
    </source>
</evidence>
<dbReference type="Gene3D" id="2.40.50.100">
    <property type="match status" value="1"/>
</dbReference>
<keyword evidence="4 7" id="KW-0067">ATP-binding</keyword>
<dbReference type="SMART" id="SM00382">
    <property type="entry name" value="AAA"/>
    <property type="match status" value="1"/>
</dbReference>
<dbReference type="Proteomes" id="UP001549036">
    <property type="component" value="Unassembled WGS sequence"/>
</dbReference>
<dbReference type="Pfam" id="PF08402">
    <property type="entry name" value="TOBE_2"/>
    <property type="match status" value="1"/>
</dbReference>
<proteinExistence type="inferred from homology"/>